<evidence type="ECO:0000313" key="3">
    <source>
        <dbReference type="Proteomes" id="UP000001940"/>
    </source>
</evidence>
<proteinExistence type="predicted"/>
<keyword evidence="3" id="KW-1185">Reference proteome</keyword>
<feature type="transmembrane region" description="Helical" evidence="1">
    <location>
        <begin position="40"/>
        <end position="63"/>
    </location>
</feature>
<dbReference type="UCSC" id="F58D12.1">
    <property type="organism name" value="c. elegans"/>
</dbReference>
<dbReference type="EMBL" id="BX284605">
    <property type="protein sequence ID" value="CAB03144.4"/>
    <property type="molecule type" value="Genomic_DNA"/>
</dbReference>
<evidence type="ECO:0000313" key="2">
    <source>
        <dbReference type="EMBL" id="CAB03144.4"/>
    </source>
</evidence>
<keyword evidence="1" id="KW-0812">Transmembrane</keyword>
<dbReference type="AGR" id="WB:WBGene00010249"/>
<keyword evidence="1" id="KW-0472">Membrane</keyword>
<dbReference type="AlphaFoldDB" id="O02276"/>
<dbReference type="Proteomes" id="UP000001940">
    <property type="component" value="Chromosome V"/>
</dbReference>
<dbReference type="HOGENOM" id="CLU_1246354_0_0_1"/>
<evidence type="ECO:0000256" key="1">
    <source>
        <dbReference type="SAM" id="Phobius"/>
    </source>
</evidence>
<keyword evidence="1" id="KW-1133">Transmembrane helix</keyword>
<gene>
    <name evidence="2" type="ORF">CELE_F58D12.1</name>
    <name evidence="2 4" type="ORF">F58D12.1</name>
</gene>
<accession>O02276</accession>
<sequence>MHFPKVSIHIGSLLRFIVHHVRHLHQLLRLQLLDLPENPIFFSISSTTSTIFISFFVSSSWICQNPYFFFLIFHHHQHLHQLLHLELLDFLQKSDFFLLIVHLHRLLHPLLRLELLDFAEKGDPPPLHKMRPLS</sequence>
<dbReference type="WormBase" id="F58D12.1">
    <property type="protein sequence ID" value="CE52295"/>
    <property type="gene ID" value="WBGene00010249"/>
</dbReference>
<organism evidence="2 3">
    <name type="scientific">Caenorhabditis elegans</name>
    <dbReference type="NCBI Taxonomy" id="6239"/>
    <lineage>
        <taxon>Eukaryota</taxon>
        <taxon>Metazoa</taxon>
        <taxon>Ecdysozoa</taxon>
        <taxon>Nematoda</taxon>
        <taxon>Chromadorea</taxon>
        <taxon>Rhabditida</taxon>
        <taxon>Rhabditina</taxon>
        <taxon>Rhabditomorpha</taxon>
        <taxon>Rhabditoidea</taxon>
        <taxon>Rhabditidae</taxon>
        <taxon>Peloderinae</taxon>
        <taxon>Caenorhabditis</taxon>
    </lineage>
</organism>
<protein>
    <submittedName>
        <fullName evidence="2">Uncharacterized protein</fullName>
    </submittedName>
</protein>
<reference evidence="2 3" key="1">
    <citation type="journal article" date="1998" name="Science">
        <title>Genome sequence of the nematode C. elegans: a platform for investigating biology.</title>
        <authorList>
            <consortium name="The C. elegans sequencing consortium"/>
            <person name="Sulson J.E."/>
            <person name="Waterston R."/>
        </authorList>
    </citation>
    <scope>NUCLEOTIDE SEQUENCE [LARGE SCALE GENOMIC DNA]</scope>
    <source>
        <strain evidence="2 3">Bristol N2</strain>
    </source>
</reference>
<evidence type="ECO:0000313" key="4">
    <source>
        <dbReference type="WormBase" id="F58D12.1"/>
    </source>
</evidence>
<name>O02276_CAEEL</name>
<dbReference type="InParanoid" id="O02276"/>